<keyword evidence="2" id="KW-1003">Cell membrane</keyword>
<keyword evidence="3 6" id="KW-0812">Transmembrane</keyword>
<feature type="transmembrane region" description="Helical" evidence="6">
    <location>
        <begin position="210"/>
        <end position="235"/>
    </location>
</feature>
<feature type="transmembrane region" description="Helical" evidence="6">
    <location>
        <begin position="112"/>
        <end position="128"/>
    </location>
</feature>
<dbReference type="Proteomes" id="UP001516662">
    <property type="component" value="Unassembled WGS sequence"/>
</dbReference>
<keyword evidence="8" id="KW-1185">Reference proteome</keyword>
<evidence type="ECO:0000256" key="3">
    <source>
        <dbReference type="ARBA" id="ARBA00022692"/>
    </source>
</evidence>
<sequence length="334" mass="37090">MERIFTTKSYLMLLVTLAILFPLVLQNNYYIQVMILVFIWSIAVYGLNIISGYTGQLSLAHAGFFAIGAYSLGLLTVEAKLSFWLAFLLACGISVLCGLIVGIVALRTKSHFFAIYTMCVGFIIYLIIDKWDELTGGVRGLIGIPQPDAIGPFTFTSLTSQYYLVLFFLILTVFIVRRIVHSLFGRTLIAIRNSEELARTIGISVMKNQLIAFSISAFFAGLAGALYSSFIRFIGPDISAITVTFEMLLYLLVGGIGTLTGPILGTFIVVWLSQTLQFLEEYRMVIFGPIVVLIMLFYPRGIVGGVIDIRSYLKRKRRKQVKNSNVDSSVEEAG</sequence>
<dbReference type="PANTHER" id="PTHR30482:SF10">
    <property type="entry name" value="HIGH-AFFINITY BRANCHED-CHAIN AMINO ACID TRANSPORT PROTEIN BRAE"/>
    <property type="match status" value="1"/>
</dbReference>
<feature type="transmembrane region" description="Helical" evidence="6">
    <location>
        <begin position="83"/>
        <end position="105"/>
    </location>
</feature>
<evidence type="ECO:0000256" key="4">
    <source>
        <dbReference type="ARBA" id="ARBA00022989"/>
    </source>
</evidence>
<accession>A0ABR9QKE8</accession>
<feature type="transmembrane region" description="Helical" evidence="6">
    <location>
        <begin position="247"/>
        <end position="272"/>
    </location>
</feature>
<comment type="caution">
    <text evidence="7">The sequence shown here is derived from an EMBL/GenBank/DDBJ whole genome shotgun (WGS) entry which is preliminary data.</text>
</comment>
<evidence type="ECO:0000256" key="1">
    <source>
        <dbReference type="ARBA" id="ARBA00004651"/>
    </source>
</evidence>
<dbReference type="EMBL" id="JADCLJ010000020">
    <property type="protein sequence ID" value="MBE4908957.1"/>
    <property type="molecule type" value="Genomic_DNA"/>
</dbReference>
<name>A0ABR9QKE8_9BACI</name>
<dbReference type="RefSeq" id="WP_193537072.1">
    <property type="nucleotide sequence ID" value="NZ_JADCLJ010000020.1"/>
</dbReference>
<organism evidence="7 8">
    <name type="scientific">Litchfieldia luteola</name>
    <dbReference type="NCBI Taxonomy" id="682179"/>
    <lineage>
        <taxon>Bacteria</taxon>
        <taxon>Bacillati</taxon>
        <taxon>Bacillota</taxon>
        <taxon>Bacilli</taxon>
        <taxon>Bacillales</taxon>
        <taxon>Bacillaceae</taxon>
        <taxon>Litchfieldia</taxon>
    </lineage>
</organism>
<reference evidence="7 8" key="1">
    <citation type="submission" date="2020-10" db="EMBL/GenBank/DDBJ databases">
        <title>Bacillus sp. HD4P25, an endophyte from a halophyte.</title>
        <authorList>
            <person name="Sun J.-Q."/>
        </authorList>
    </citation>
    <scope>NUCLEOTIDE SEQUENCE [LARGE SCALE GENOMIC DNA]</scope>
    <source>
        <strain evidence="7 8">YIM 93174</strain>
    </source>
</reference>
<proteinExistence type="predicted"/>
<evidence type="ECO:0000256" key="2">
    <source>
        <dbReference type="ARBA" id="ARBA00022475"/>
    </source>
</evidence>
<comment type="subcellular location">
    <subcellularLocation>
        <location evidence="1">Cell membrane</location>
        <topology evidence="1">Multi-pass membrane protein</topology>
    </subcellularLocation>
</comment>
<evidence type="ECO:0000256" key="6">
    <source>
        <dbReference type="SAM" id="Phobius"/>
    </source>
</evidence>
<dbReference type="InterPro" id="IPR001851">
    <property type="entry name" value="ABC_transp_permease"/>
</dbReference>
<evidence type="ECO:0000256" key="5">
    <source>
        <dbReference type="ARBA" id="ARBA00023136"/>
    </source>
</evidence>
<evidence type="ECO:0000313" key="7">
    <source>
        <dbReference type="EMBL" id="MBE4908957.1"/>
    </source>
</evidence>
<feature type="transmembrane region" description="Helical" evidence="6">
    <location>
        <begin position="31"/>
        <end position="50"/>
    </location>
</feature>
<protein>
    <submittedName>
        <fullName evidence="7">Branched-chain amino acid ABC transporter permease</fullName>
    </submittedName>
</protein>
<dbReference type="Pfam" id="PF02653">
    <property type="entry name" value="BPD_transp_2"/>
    <property type="match status" value="1"/>
</dbReference>
<dbReference type="InterPro" id="IPR043428">
    <property type="entry name" value="LivM-like"/>
</dbReference>
<feature type="transmembrane region" description="Helical" evidence="6">
    <location>
        <begin position="9"/>
        <end position="25"/>
    </location>
</feature>
<feature type="transmembrane region" description="Helical" evidence="6">
    <location>
        <begin position="284"/>
        <end position="307"/>
    </location>
</feature>
<evidence type="ECO:0000313" key="8">
    <source>
        <dbReference type="Proteomes" id="UP001516662"/>
    </source>
</evidence>
<gene>
    <name evidence="7" type="ORF">IMZ08_12885</name>
</gene>
<dbReference type="PANTHER" id="PTHR30482">
    <property type="entry name" value="HIGH-AFFINITY BRANCHED-CHAIN AMINO ACID TRANSPORT SYSTEM PERMEASE"/>
    <property type="match status" value="1"/>
</dbReference>
<feature type="transmembrane region" description="Helical" evidence="6">
    <location>
        <begin position="162"/>
        <end position="180"/>
    </location>
</feature>
<keyword evidence="5 6" id="KW-0472">Membrane</keyword>
<feature type="transmembrane region" description="Helical" evidence="6">
    <location>
        <begin position="57"/>
        <end position="77"/>
    </location>
</feature>
<keyword evidence="4 6" id="KW-1133">Transmembrane helix</keyword>
<dbReference type="CDD" id="cd06581">
    <property type="entry name" value="TM_PBP1_LivM_like"/>
    <property type="match status" value="1"/>
</dbReference>